<reference evidence="2 3" key="1">
    <citation type="submission" date="2018-09" db="EMBL/GenBank/DDBJ databases">
        <title>A high-quality reference genome of wild soybean provides a powerful tool to mine soybean genomes.</title>
        <authorList>
            <person name="Xie M."/>
            <person name="Chung C.Y.L."/>
            <person name="Li M.-W."/>
            <person name="Wong F.-L."/>
            <person name="Chan T.-F."/>
            <person name="Lam H.-M."/>
        </authorList>
    </citation>
    <scope>NUCLEOTIDE SEQUENCE [LARGE SCALE GENOMIC DNA]</scope>
    <source>
        <strain evidence="3">cv. W05</strain>
        <tissue evidence="2">Hypocotyl of etiolated seedlings</tissue>
    </source>
</reference>
<dbReference type="EMBL" id="QZWG01000007">
    <property type="protein sequence ID" value="RZC03338.1"/>
    <property type="molecule type" value="Genomic_DNA"/>
</dbReference>
<dbReference type="Gene3D" id="3.40.50.1820">
    <property type="entry name" value="alpha/beta hydrolase"/>
    <property type="match status" value="1"/>
</dbReference>
<dbReference type="InterPro" id="IPR001563">
    <property type="entry name" value="Peptidase_S10"/>
</dbReference>
<comment type="caution">
    <text evidence="2">The sequence shown here is derived from an EMBL/GenBank/DDBJ whole genome shotgun (WGS) entry which is preliminary data.</text>
</comment>
<organism evidence="2 3">
    <name type="scientific">Glycine soja</name>
    <name type="common">Wild soybean</name>
    <dbReference type="NCBI Taxonomy" id="3848"/>
    <lineage>
        <taxon>Eukaryota</taxon>
        <taxon>Viridiplantae</taxon>
        <taxon>Streptophyta</taxon>
        <taxon>Embryophyta</taxon>
        <taxon>Tracheophyta</taxon>
        <taxon>Spermatophyta</taxon>
        <taxon>Magnoliopsida</taxon>
        <taxon>eudicotyledons</taxon>
        <taxon>Gunneridae</taxon>
        <taxon>Pentapetalae</taxon>
        <taxon>rosids</taxon>
        <taxon>fabids</taxon>
        <taxon>Fabales</taxon>
        <taxon>Fabaceae</taxon>
        <taxon>Papilionoideae</taxon>
        <taxon>50 kb inversion clade</taxon>
        <taxon>NPAAA clade</taxon>
        <taxon>indigoferoid/millettioid clade</taxon>
        <taxon>Phaseoleae</taxon>
        <taxon>Glycine</taxon>
        <taxon>Glycine subgen. Soja</taxon>
    </lineage>
</organism>
<keyword evidence="2" id="KW-0121">Carboxypeptidase</keyword>
<dbReference type="FunFam" id="3.40.50.1820:FF:000719">
    <property type="entry name" value="Serine carboxypeptidase 3"/>
    <property type="match status" value="1"/>
</dbReference>
<evidence type="ECO:0000256" key="1">
    <source>
        <dbReference type="ARBA" id="ARBA00009431"/>
    </source>
</evidence>
<keyword evidence="2" id="KW-0645">Protease</keyword>
<accession>A0A445JY16</accession>
<dbReference type="Proteomes" id="UP000289340">
    <property type="component" value="Chromosome 7"/>
</dbReference>
<gene>
    <name evidence="2" type="ORF">D0Y65_018136</name>
</gene>
<dbReference type="AlphaFoldDB" id="A0A445JY16"/>
<keyword evidence="3" id="KW-1185">Reference proteome</keyword>
<dbReference type="GO" id="GO:0004185">
    <property type="term" value="F:serine-type carboxypeptidase activity"/>
    <property type="evidence" value="ECO:0007669"/>
    <property type="project" value="InterPro"/>
</dbReference>
<dbReference type="InterPro" id="IPR029058">
    <property type="entry name" value="AB_hydrolase_fold"/>
</dbReference>
<dbReference type="SUPFAM" id="SSF53474">
    <property type="entry name" value="alpha/beta-Hydrolases"/>
    <property type="match status" value="1"/>
</dbReference>
<proteinExistence type="inferred from homology"/>
<dbReference type="GO" id="GO:0006508">
    <property type="term" value="P:proteolysis"/>
    <property type="evidence" value="ECO:0007669"/>
    <property type="project" value="InterPro"/>
</dbReference>
<keyword evidence="2" id="KW-0378">Hydrolase</keyword>
<name>A0A445JY16_GLYSO</name>
<evidence type="ECO:0000313" key="3">
    <source>
        <dbReference type="Proteomes" id="UP000289340"/>
    </source>
</evidence>
<evidence type="ECO:0000313" key="2">
    <source>
        <dbReference type="EMBL" id="RZC03338.1"/>
    </source>
</evidence>
<protein>
    <submittedName>
        <fullName evidence="2">Serine carboxypeptidase-like 49</fullName>
    </submittedName>
</protein>
<sequence>MFYFFFESQSSKNDCVVISLTRGPRCSNELGLFCSNGPFQLTKNLSLEWNDYGWDKTNPLGRVKYHLCLCYLCFLIARLILPSSACWATSLNQTSPRRSSTKSTTLVASCSVACYFVGSPSKQRAGAPTIPTPASTLAPFYLEDHQVLSSVDSGLESAFALADVVEAYTDVLYPYSAQDLLIDSKA</sequence>
<comment type="similarity">
    <text evidence="1">Belongs to the peptidase S10 family.</text>
</comment>
<dbReference type="Pfam" id="PF00450">
    <property type="entry name" value="Peptidase_S10"/>
    <property type="match status" value="1"/>
</dbReference>